<dbReference type="CDD" id="cd03139">
    <property type="entry name" value="GATase1_PfpI_2"/>
    <property type="match status" value="1"/>
</dbReference>
<dbReference type="PANTHER" id="PTHR43130">
    <property type="entry name" value="ARAC-FAMILY TRANSCRIPTIONAL REGULATOR"/>
    <property type="match status" value="1"/>
</dbReference>
<keyword evidence="3" id="KW-1185">Reference proteome</keyword>
<accession>A0A846QTE4</accession>
<sequence>MDKKTKIEVGILLFNDADVLDFTGPFEVFAMAEKNSKKLFNVSTIGETGDLLTACNGFKVEPTHNFVHHPKLDILIIPGGYGAEEVEVKNNTVLKWIKKQYENVVILASVCTGAILLAECNFLDSKKATTHWMFIDELKERYPKVNVVQNQKFVDEGKIITAAGISAGINMSLHIIKRIFDIEVAKTTAKRIEYDIDNQQLQNKTR</sequence>
<dbReference type="Proteomes" id="UP000590442">
    <property type="component" value="Unassembled WGS sequence"/>
</dbReference>
<reference evidence="2 3" key="1">
    <citation type="submission" date="2020-03" db="EMBL/GenBank/DDBJ databases">
        <title>Genomic Encyclopedia of Type Strains, Phase IV (KMG-IV): sequencing the most valuable type-strain genomes for metagenomic binning, comparative biology and taxonomic classification.</title>
        <authorList>
            <person name="Goeker M."/>
        </authorList>
    </citation>
    <scope>NUCLEOTIDE SEQUENCE [LARGE SCALE GENOMIC DNA]</scope>
    <source>
        <strain evidence="2 3">DSM 29762</strain>
    </source>
</reference>
<proteinExistence type="predicted"/>
<comment type="caution">
    <text evidence="2">The sequence shown here is derived from an EMBL/GenBank/DDBJ whole genome shotgun (WGS) entry which is preliminary data.</text>
</comment>
<dbReference type="RefSeq" id="WP_167959723.1">
    <property type="nucleotide sequence ID" value="NZ_JAATJJ010000001.1"/>
</dbReference>
<gene>
    <name evidence="2" type="ORF">GGR42_000075</name>
</gene>
<organism evidence="2 3">
    <name type="scientific">Saonia flava</name>
    <dbReference type="NCBI Taxonomy" id="523696"/>
    <lineage>
        <taxon>Bacteria</taxon>
        <taxon>Pseudomonadati</taxon>
        <taxon>Bacteroidota</taxon>
        <taxon>Flavobacteriia</taxon>
        <taxon>Flavobacteriales</taxon>
        <taxon>Flavobacteriaceae</taxon>
        <taxon>Saonia</taxon>
    </lineage>
</organism>
<dbReference type="InterPro" id="IPR052158">
    <property type="entry name" value="INH-QAR"/>
</dbReference>
<feature type="domain" description="DJ-1/PfpI" evidence="1">
    <location>
        <begin position="9"/>
        <end position="177"/>
    </location>
</feature>
<protein>
    <submittedName>
        <fullName evidence="2">Transcriptional regulator GlxA family with amidase domain</fullName>
    </submittedName>
</protein>
<dbReference type="GO" id="GO:0006355">
    <property type="term" value="P:regulation of DNA-templated transcription"/>
    <property type="evidence" value="ECO:0007669"/>
    <property type="project" value="TreeGrafter"/>
</dbReference>
<name>A0A846QTE4_9FLAO</name>
<dbReference type="InterPro" id="IPR002818">
    <property type="entry name" value="DJ-1/PfpI"/>
</dbReference>
<dbReference type="PANTHER" id="PTHR43130:SF14">
    <property type="entry name" value="DJ-1_PFPI DOMAIN-CONTAINING PROTEIN"/>
    <property type="match status" value="1"/>
</dbReference>
<dbReference type="InterPro" id="IPR029062">
    <property type="entry name" value="Class_I_gatase-like"/>
</dbReference>
<dbReference type="Pfam" id="PF01965">
    <property type="entry name" value="DJ-1_PfpI"/>
    <property type="match status" value="1"/>
</dbReference>
<dbReference type="EMBL" id="JAATJJ010000001">
    <property type="protein sequence ID" value="NJB69613.1"/>
    <property type="molecule type" value="Genomic_DNA"/>
</dbReference>
<evidence type="ECO:0000313" key="2">
    <source>
        <dbReference type="EMBL" id="NJB69613.1"/>
    </source>
</evidence>
<evidence type="ECO:0000313" key="3">
    <source>
        <dbReference type="Proteomes" id="UP000590442"/>
    </source>
</evidence>
<dbReference type="Gene3D" id="3.40.50.880">
    <property type="match status" value="1"/>
</dbReference>
<dbReference type="SUPFAM" id="SSF52317">
    <property type="entry name" value="Class I glutamine amidotransferase-like"/>
    <property type="match status" value="1"/>
</dbReference>
<dbReference type="AlphaFoldDB" id="A0A846QTE4"/>
<evidence type="ECO:0000259" key="1">
    <source>
        <dbReference type="Pfam" id="PF01965"/>
    </source>
</evidence>